<dbReference type="InterPro" id="IPR036412">
    <property type="entry name" value="HAD-like_sf"/>
</dbReference>
<dbReference type="PANTHER" id="PTHR35134:SF2">
    <property type="entry name" value="NUCLEOTIDASE YQFW-RELATED"/>
    <property type="match status" value="1"/>
</dbReference>
<name>A0A8X7TQB9_BRACI</name>
<dbReference type="SUPFAM" id="SSF56784">
    <property type="entry name" value="HAD-like"/>
    <property type="match status" value="1"/>
</dbReference>
<dbReference type="Pfam" id="PF06941">
    <property type="entry name" value="NT5C"/>
    <property type="match status" value="1"/>
</dbReference>
<evidence type="ECO:0008006" key="4">
    <source>
        <dbReference type="Google" id="ProtNLM"/>
    </source>
</evidence>
<evidence type="ECO:0000313" key="3">
    <source>
        <dbReference type="Proteomes" id="UP000886595"/>
    </source>
</evidence>
<dbReference type="PANTHER" id="PTHR35134">
    <property type="entry name" value="NUCLEOTIDASE YQFW-RELATED"/>
    <property type="match status" value="1"/>
</dbReference>
<evidence type="ECO:0000256" key="1">
    <source>
        <dbReference type="PIRSR" id="PIRSR610708-1"/>
    </source>
</evidence>
<keyword evidence="3" id="KW-1185">Reference proteome</keyword>
<sequence>MLKKRQSIITVLSRIARFDSQSLTMSSAAASSTDSFLLRSQLHTRSSIINGDFLHRLNPVDFYNSNKGGGKANRLLTLRSCFDSSSTHKKARALGQHRRLLYGLGSEEQRCGGGGATDLADGRGVGGNTTRFQGNDKIVVAVDIDEVLGNFVSALNKFIADRYLSNHSVSEYHVYEFFRIWNCSRNEADIRVHEFFKTSYFKKGIHPLPGAHKTLHKLSRYCELSVVTSRQNAIKDHTLEWLDMHFPGLFKQIHFGNHFALHGESKPKSEICRSFGAEILIDDNPRYAEECANIGMKVLLFDYDNSYPWSKTESVDRHPLVTRVHNWEEVEQQILSWVVTKC</sequence>
<dbReference type="Gene3D" id="3.40.50.1000">
    <property type="entry name" value="HAD superfamily/HAD-like"/>
    <property type="match status" value="1"/>
</dbReference>
<accession>A0A8X7TQB9</accession>
<evidence type="ECO:0000313" key="2">
    <source>
        <dbReference type="EMBL" id="KAG2249959.1"/>
    </source>
</evidence>
<dbReference type="InterPro" id="IPR010708">
    <property type="entry name" value="5'(3')-deoxyribonucleotidase"/>
</dbReference>
<reference evidence="2 3" key="1">
    <citation type="submission" date="2020-02" db="EMBL/GenBank/DDBJ databases">
        <authorList>
            <person name="Ma Q."/>
            <person name="Huang Y."/>
            <person name="Song X."/>
            <person name="Pei D."/>
        </authorList>
    </citation>
    <scope>NUCLEOTIDE SEQUENCE [LARGE SCALE GENOMIC DNA]</scope>
    <source>
        <strain evidence="2">Sxm20200214</strain>
        <tissue evidence="2">Leaf</tissue>
    </source>
</reference>
<proteinExistence type="predicted"/>
<feature type="active site" description="Proton donor" evidence="1">
    <location>
        <position position="145"/>
    </location>
</feature>
<dbReference type="InterPro" id="IPR023214">
    <property type="entry name" value="HAD_sf"/>
</dbReference>
<feature type="active site" description="Nucleophile" evidence="1">
    <location>
        <position position="143"/>
    </location>
</feature>
<dbReference type="Proteomes" id="UP000886595">
    <property type="component" value="Unassembled WGS sequence"/>
</dbReference>
<comment type="caution">
    <text evidence="2">The sequence shown here is derived from an EMBL/GenBank/DDBJ whole genome shotgun (WGS) entry which is preliminary data.</text>
</comment>
<dbReference type="InterPro" id="IPR052419">
    <property type="entry name" value="5_3-deoxyribonucleotidase-like"/>
</dbReference>
<dbReference type="GO" id="GO:0009264">
    <property type="term" value="P:deoxyribonucleotide catabolic process"/>
    <property type="evidence" value="ECO:0007669"/>
    <property type="project" value="InterPro"/>
</dbReference>
<protein>
    <recommendedName>
        <fullName evidence="4">Tac7077</fullName>
    </recommendedName>
</protein>
<dbReference type="EMBL" id="JAAMPC010000017">
    <property type="protein sequence ID" value="KAG2249959.1"/>
    <property type="molecule type" value="Genomic_DNA"/>
</dbReference>
<dbReference type="AlphaFoldDB" id="A0A8X7TQB9"/>
<organism evidence="2 3">
    <name type="scientific">Brassica carinata</name>
    <name type="common">Ethiopian mustard</name>
    <name type="synonym">Abyssinian cabbage</name>
    <dbReference type="NCBI Taxonomy" id="52824"/>
    <lineage>
        <taxon>Eukaryota</taxon>
        <taxon>Viridiplantae</taxon>
        <taxon>Streptophyta</taxon>
        <taxon>Embryophyta</taxon>
        <taxon>Tracheophyta</taxon>
        <taxon>Spermatophyta</taxon>
        <taxon>Magnoliopsida</taxon>
        <taxon>eudicotyledons</taxon>
        <taxon>Gunneridae</taxon>
        <taxon>Pentapetalae</taxon>
        <taxon>rosids</taxon>
        <taxon>malvids</taxon>
        <taxon>Brassicales</taxon>
        <taxon>Brassicaceae</taxon>
        <taxon>Brassiceae</taxon>
        <taxon>Brassica</taxon>
    </lineage>
</organism>
<dbReference type="OrthoDB" id="10248475at2759"/>
<gene>
    <name evidence="2" type="ORF">Bca52824_089587</name>
</gene>
<dbReference type="GO" id="GO:0008253">
    <property type="term" value="F:5'-nucleotidase activity"/>
    <property type="evidence" value="ECO:0007669"/>
    <property type="project" value="InterPro"/>
</dbReference>